<feature type="signal peptide" evidence="1">
    <location>
        <begin position="1"/>
        <end position="20"/>
    </location>
</feature>
<evidence type="ECO:0000256" key="1">
    <source>
        <dbReference type="SAM" id="SignalP"/>
    </source>
</evidence>
<protein>
    <recommendedName>
        <fullName evidence="4">Cell surface protein SprA</fullName>
    </recommendedName>
</protein>
<evidence type="ECO:0000313" key="2">
    <source>
        <dbReference type="EMBL" id="WQD40117.1"/>
    </source>
</evidence>
<proteinExistence type="predicted"/>
<dbReference type="Proteomes" id="UP001325680">
    <property type="component" value="Chromosome"/>
</dbReference>
<keyword evidence="1" id="KW-0732">Signal</keyword>
<reference evidence="2 3" key="1">
    <citation type="submission" date="2023-12" db="EMBL/GenBank/DDBJ databases">
        <title>Genome sequencing and assembly of bacterial species from a model synthetic community.</title>
        <authorList>
            <person name="Hogle S.L."/>
        </authorList>
    </citation>
    <scope>NUCLEOTIDE SEQUENCE [LARGE SCALE GENOMIC DNA]</scope>
    <source>
        <strain evidence="2 3">HAMBI_3031</strain>
    </source>
</reference>
<dbReference type="RefSeq" id="WP_245957609.1">
    <property type="nucleotide sequence ID" value="NZ_CP139960.1"/>
</dbReference>
<dbReference type="EMBL" id="CP139960">
    <property type="protein sequence ID" value="WQD40117.1"/>
    <property type="molecule type" value="Genomic_DNA"/>
</dbReference>
<organism evidence="2 3">
    <name type="scientific">Niabella yanshanensis</name>
    <dbReference type="NCBI Taxonomy" id="577386"/>
    <lineage>
        <taxon>Bacteria</taxon>
        <taxon>Pseudomonadati</taxon>
        <taxon>Bacteroidota</taxon>
        <taxon>Chitinophagia</taxon>
        <taxon>Chitinophagales</taxon>
        <taxon>Chitinophagaceae</taxon>
        <taxon>Niabella</taxon>
    </lineage>
</organism>
<evidence type="ECO:0000313" key="3">
    <source>
        <dbReference type="Proteomes" id="UP001325680"/>
    </source>
</evidence>
<name>A0ABZ0WA12_9BACT</name>
<sequence length="1162" mass="132568">MGVFRTIFLIAILFFLTAKAQGQSPVNSSNNLRYKKIIVTPGTGVRLDTLSIIPSSFRVEGIDSLQYTLDYINAALYWKLPPTDSVVWVKYRVFPFKLNGALQRMNFDSLVLFSAAPIRAPYNRADRQKELFNFGTINAQGSFGRQVGFGNNQDVVLNSNLNIQLSGMLADSIELQAAITDNNVPIQPDGNTRQLNEFDEVYIRFKKKNWQLNIGDMDLREDRSYFLKFYKRLQGISFQTVNNISKRTQSNTLVSGSIAKGKFTRNILQGLEGNQGPYRLSGANGETFFIILANTERVFIDGALLQRGEDQDYVINYNTAEITFTPRRMITKDSRIQVEFEYADRNFLNTNIYAMQELNFNNKVKLKVGYFNNSDAKNSSINQVLDTRQKQFLFDIGDSIQNAYYPSVATDTLTAGKILYERVYDTIDNVVDSFYRYATNPETAKYNLAFTDVGPGRGNYIADNGNANGKVFVYIAPVNGVRQGSYEPVVLLVAPRKQQILTLGIDYHISANTILKTELATSKYDVNTLSSLNDNDDNGYAAKVNLSNNRLLREKNKLSLVSSLDYEYVQQRFQPLERLRDVEFTRDWGLPLVAQRATENIIKASAGLRADNGNAVQYAFMNYNRSDDYNGFQNALTQFTNWKNWGFNNQFVITNYKTSSYEGYFLKPIVDISKKLSWMDNWIIGGRYTLEENVNRNTHNDSLNFTSFSFDTYTAYLKSSPEKRNRYGINFYTRSDKYPVGKELVRADRSYNLNLQAELLSNANRQFYLNTTFRKLKIYNDEVSAQTEDNTVLARAEYQMNEWNGFLNGNVLYEVGSGQEQKRDYAYLEVPPGTGQYTWIDYNEDGVQQLNEFELAAFADQARFIRIFTPTNEYIKANYTTLNYSLNITPRQLWGNQTKGMKSFLSKWMLTSSLQIAKKSMAEGLFEFNPFSYGLADSNLITLTTTLANTLSFNRQSNKWGVDLSNLRNNNKAFLTYGYESRQNNEWLLKYRHFLSSSITLNMNALRGVNALYTDDVLFDNRNYEINRNNGELLLSYIKGTSFRVTTGYKREHKKNAGIYGGETSLSNAFTAETKYNILQSASVTGKFTYNGLKYSAGANSAQTTVGYIMLDGLLPGTNLLWNLQVTKRLLNNLELNFQYDGRKPGNTRTIHTGRASITAIF</sequence>
<accession>A0ABZ0WA12</accession>
<gene>
    <name evidence="2" type="ORF">U0035_08160</name>
</gene>
<evidence type="ECO:0008006" key="4">
    <source>
        <dbReference type="Google" id="ProtNLM"/>
    </source>
</evidence>
<keyword evidence="3" id="KW-1185">Reference proteome</keyword>
<feature type="chain" id="PRO_5046684646" description="Cell surface protein SprA" evidence="1">
    <location>
        <begin position="21"/>
        <end position="1162"/>
    </location>
</feature>